<dbReference type="EMBL" id="BAABAB010000026">
    <property type="protein sequence ID" value="GAA3630125.1"/>
    <property type="molecule type" value="Genomic_DNA"/>
</dbReference>
<dbReference type="InterPro" id="IPR055568">
    <property type="entry name" value="DUF7144"/>
</dbReference>
<comment type="caution">
    <text evidence="3">The sequence shown here is derived from an EMBL/GenBank/DDBJ whole genome shotgun (WGS) entry which is preliminary data.</text>
</comment>
<dbReference type="Pfam" id="PF23636">
    <property type="entry name" value="DUF7144"/>
    <property type="match status" value="1"/>
</dbReference>
<evidence type="ECO:0000313" key="4">
    <source>
        <dbReference type="Proteomes" id="UP001501490"/>
    </source>
</evidence>
<feature type="transmembrane region" description="Helical" evidence="1">
    <location>
        <begin position="84"/>
        <end position="103"/>
    </location>
</feature>
<protein>
    <recommendedName>
        <fullName evidence="2">DUF7144 domain-containing protein</fullName>
    </recommendedName>
</protein>
<keyword evidence="4" id="KW-1185">Reference proteome</keyword>
<organism evidence="3 4">
    <name type="scientific">Microlunatus ginsengisoli</name>
    <dbReference type="NCBI Taxonomy" id="363863"/>
    <lineage>
        <taxon>Bacteria</taxon>
        <taxon>Bacillati</taxon>
        <taxon>Actinomycetota</taxon>
        <taxon>Actinomycetes</taxon>
        <taxon>Propionibacteriales</taxon>
        <taxon>Propionibacteriaceae</taxon>
        <taxon>Microlunatus</taxon>
    </lineage>
</organism>
<feature type="transmembrane region" description="Helical" evidence="1">
    <location>
        <begin position="109"/>
        <end position="126"/>
    </location>
</feature>
<dbReference type="RefSeq" id="WP_344807049.1">
    <property type="nucleotide sequence ID" value="NZ_BAABAB010000026.1"/>
</dbReference>
<name>A0ABP7ADW2_9ACTN</name>
<keyword evidence="1" id="KW-1133">Transmembrane helix</keyword>
<accession>A0ABP7ADW2</accession>
<keyword evidence="1" id="KW-0472">Membrane</keyword>
<keyword evidence="1" id="KW-0812">Transmembrane</keyword>
<sequence length="135" mass="14617">MSDQKMQMAAPWAHGVTVFAGVILIVGGGFQAFEALAAIVHDKYLVVLPNYIYAFDLTTWGWIHLILGLALVLVGICLLMGQGWAHIAGIVLAGLSAIVNFMWLPYSPLWAIIVIAIDVLVIWALISSRRSGKTA</sequence>
<proteinExistence type="predicted"/>
<evidence type="ECO:0000259" key="2">
    <source>
        <dbReference type="Pfam" id="PF23636"/>
    </source>
</evidence>
<dbReference type="Proteomes" id="UP001501490">
    <property type="component" value="Unassembled WGS sequence"/>
</dbReference>
<reference evidence="4" key="1">
    <citation type="journal article" date="2019" name="Int. J. Syst. Evol. Microbiol.">
        <title>The Global Catalogue of Microorganisms (GCM) 10K type strain sequencing project: providing services to taxonomists for standard genome sequencing and annotation.</title>
        <authorList>
            <consortium name="The Broad Institute Genomics Platform"/>
            <consortium name="The Broad Institute Genome Sequencing Center for Infectious Disease"/>
            <person name="Wu L."/>
            <person name="Ma J."/>
        </authorList>
    </citation>
    <scope>NUCLEOTIDE SEQUENCE [LARGE SCALE GENOMIC DNA]</scope>
    <source>
        <strain evidence="4">JCM 16929</strain>
    </source>
</reference>
<feature type="domain" description="DUF7144" evidence="2">
    <location>
        <begin position="17"/>
        <end position="129"/>
    </location>
</feature>
<evidence type="ECO:0000256" key="1">
    <source>
        <dbReference type="SAM" id="Phobius"/>
    </source>
</evidence>
<gene>
    <name evidence="3" type="ORF">GCM10022236_35670</name>
</gene>
<feature type="transmembrane region" description="Helical" evidence="1">
    <location>
        <begin position="61"/>
        <end position="79"/>
    </location>
</feature>
<evidence type="ECO:0000313" key="3">
    <source>
        <dbReference type="EMBL" id="GAA3630125.1"/>
    </source>
</evidence>